<proteinExistence type="predicted"/>
<organism evidence="7 8">
    <name type="scientific">Crassostrea virginica</name>
    <name type="common">Eastern oyster</name>
    <dbReference type="NCBI Taxonomy" id="6565"/>
    <lineage>
        <taxon>Eukaryota</taxon>
        <taxon>Metazoa</taxon>
        <taxon>Spiralia</taxon>
        <taxon>Lophotrochozoa</taxon>
        <taxon>Mollusca</taxon>
        <taxon>Bivalvia</taxon>
        <taxon>Autobranchia</taxon>
        <taxon>Pteriomorphia</taxon>
        <taxon>Ostreida</taxon>
        <taxon>Ostreoidea</taxon>
        <taxon>Ostreidae</taxon>
        <taxon>Crassostrea</taxon>
    </lineage>
</organism>
<comment type="subcellular location">
    <subcellularLocation>
        <location evidence="1">Membrane</location>
        <topology evidence="1">Multi-pass membrane protein</topology>
    </subcellularLocation>
</comment>
<dbReference type="KEGG" id="cvn:111125931"/>
<evidence type="ECO:0000313" key="8">
    <source>
        <dbReference type="RefSeq" id="XP_022325897.1"/>
    </source>
</evidence>
<evidence type="ECO:0000313" key="7">
    <source>
        <dbReference type="Proteomes" id="UP000694844"/>
    </source>
</evidence>
<dbReference type="Proteomes" id="UP000694844">
    <property type="component" value="Chromosome 3"/>
</dbReference>
<dbReference type="InterPro" id="IPR018499">
    <property type="entry name" value="Tetraspanin/Peripherin"/>
</dbReference>
<dbReference type="GO" id="GO:0016020">
    <property type="term" value="C:membrane"/>
    <property type="evidence" value="ECO:0007669"/>
    <property type="project" value="UniProtKB-SubCell"/>
</dbReference>
<keyword evidence="7" id="KW-1185">Reference proteome</keyword>
<protein>
    <submittedName>
        <fullName evidence="8">Tetraspanin-9-like</fullName>
    </submittedName>
</protein>
<dbReference type="AlphaFoldDB" id="A0A8B8DCQ9"/>
<name>A0A8B8DCQ9_CRAVI</name>
<feature type="transmembrane region" description="Helical" evidence="6">
    <location>
        <begin position="112"/>
        <end position="134"/>
    </location>
</feature>
<keyword evidence="2 6" id="KW-0812">Transmembrane</keyword>
<evidence type="ECO:0000256" key="6">
    <source>
        <dbReference type="SAM" id="Phobius"/>
    </source>
</evidence>
<dbReference type="GeneID" id="111125931"/>
<evidence type="ECO:0000256" key="4">
    <source>
        <dbReference type="ARBA" id="ARBA00023136"/>
    </source>
</evidence>
<dbReference type="SUPFAM" id="SSF48652">
    <property type="entry name" value="Tetraspanin"/>
    <property type="match status" value="1"/>
</dbReference>
<gene>
    <name evidence="8" type="primary">LOC111125931</name>
</gene>
<feature type="region of interest" description="Disordered" evidence="5">
    <location>
        <begin position="308"/>
        <end position="328"/>
    </location>
</feature>
<sequence>MGYLSCFTRLFLTLINGLTITICLVFIGISVVMIIMPDLGLINHLINSNTEMKELEDTLSATGLGSGDTYSGLSLAAAFQDVWLMMAGTCCVVMIIAWFGCCGGCCKLKCSLVTYISISSFFLILELMLVSIVYGDKDLVVKSIKELVLLSLADYKGLAGKNIQSLGWNFVMVKYKCCGLNDYTDFKKSNWTRTVTTTLSTYTLKTPIVCCDPLPTSANLTCAVKTSVSNTAMTGCFDTVWDASLENENFIAFGYCVGFGIQFVLIAMAIIVFMEAKKKNRVAAEREERKKQRNADIVIVEPLPEKPMKHYTVADPETSEPGDTVQAW</sequence>
<evidence type="ECO:0000256" key="3">
    <source>
        <dbReference type="ARBA" id="ARBA00022989"/>
    </source>
</evidence>
<dbReference type="Gene3D" id="1.10.1450.10">
    <property type="entry name" value="Tetraspanin"/>
    <property type="match status" value="1"/>
</dbReference>
<reference evidence="8" key="1">
    <citation type="submission" date="2025-08" db="UniProtKB">
        <authorList>
            <consortium name="RefSeq"/>
        </authorList>
    </citation>
    <scope>IDENTIFICATION</scope>
    <source>
        <tissue evidence="8">Whole sample</tissue>
    </source>
</reference>
<feature type="transmembrane region" description="Helical" evidence="6">
    <location>
        <begin position="12"/>
        <end position="36"/>
    </location>
</feature>
<evidence type="ECO:0000256" key="2">
    <source>
        <dbReference type="ARBA" id="ARBA00022692"/>
    </source>
</evidence>
<accession>A0A8B8DCQ9</accession>
<dbReference type="InterPro" id="IPR008952">
    <property type="entry name" value="Tetraspanin_EC2_sf"/>
</dbReference>
<dbReference type="Pfam" id="PF00335">
    <property type="entry name" value="Tetraspanin"/>
    <property type="match status" value="1"/>
</dbReference>
<evidence type="ECO:0000256" key="5">
    <source>
        <dbReference type="SAM" id="MobiDB-lite"/>
    </source>
</evidence>
<feature type="transmembrane region" description="Helical" evidence="6">
    <location>
        <begin position="250"/>
        <end position="273"/>
    </location>
</feature>
<dbReference type="OrthoDB" id="6279736at2759"/>
<dbReference type="RefSeq" id="XP_022325897.1">
    <property type="nucleotide sequence ID" value="XM_022470189.1"/>
</dbReference>
<keyword evidence="3 6" id="KW-1133">Transmembrane helix</keyword>
<evidence type="ECO:0000256" key="1">
    <source>
        <dbReference type="ARBA" id="ARBA00004141"/>
    </source>
</evidence>
<keyword evidence="4 6" id="KW-0472">Membrane</keyword>
<feature type="transmembrane region" description="Helical" evidence="6">
    <location>
        <begin position="82"/>
        <end position="100"/>
    </location>
</feature>